<gene>
    <name evidence="2" type="ORF">BXYJ_LOCUS489</name>
</gene>
<evidence type="ECO:0000313" key="4">
    <source>
        <dbReference type="Proteomes" id="UP000659654"/>
    </source>
</evidence>
<evidence type="ECO:0000313" key="2">
    <source>
        <dbReference type="EMBL" id="CAD5208253.1"/>
    </source>
</evidence>
<evidence type="ECO:0000313" key="5">
    <source>
        <dbReference type="WBParaSite" id="BXY_0049800.1"/>
    </source>
</evidence>
<dbReference type="WBParaSite" id="BXY_0049800.1">
    <property type="protein sequence ID" value="BXY_0049800.1"/>
    <property type="gene ID" value="BXY_0049800"/>
</dbReference>
<reference evidence="5" key="1">
    <citation type="submission" date="2016-11" db="UniProtKB">
        <authorList>
            <consortium name="WormBaseParasite"/>
        </authorList>
    </citation>
    <scope>IDENTIFICATION</scope>
</reference>
<evidence type="ECO:0000313" key="3">
    <source>
        <dbReference type="Proteomes" id="UP000095284"/>
    </source>
</evidence>
<organism evidence="3 5">
    <name type="scientific">Bursaphelenchus xylophilus</name>
    <name type="common">Pinewood nematode worm</name>
    <name type="synonym">Aphelenchoides xylophilus</name>
    <dbReference type="NCBI Taxonomy" id="6326"/>
    <lineage>
        <taxon>Eukaryota</taxon>
        <taxon>Metazoa</taxon>
        <taxon>Ecdysozoa</taxon>
        <taxon>Nematoda</taxon>
        <taxon>Chromadorea</taxon>
        <taxon>Rhabditida</taxon>
        <taxon>Tylenchina</taxon>
        <taxon>Tylenchomorpha</taxon>
        <taxon>Aphelenchoidea</taxon>
        <taxon>Aphelenchoididae</taxon>
        <taxon>Bursaphelenchus</taxon>
    </lineage>
</organism>
<protein>
    <submittedName>
        <fullName evidence="2">(pine wood nematode) hypothetical protein</fullName>
    </submittedName>
</protein>
<name>A0A1I7RIG7_BURXY</name>
<feature type="compositionally biased region" description="Acidic residues" evidence="1">
    <location>
        <begin position="102"/>
        <end position="114"/>
    </location>
</feature>
<keyword evidence="4" id="KW-1185">Reference proteome</keyword>
<proteinExistence type="predicted"/>
<accession>A0A1I7RIG7</accession>
<reference evidence="2" key="2">
    <citation type="submission" date="2020-09" db="EMBL/GenBank/DDBJ databases">
        <authorList>
            <person name="Kikuchi T."/>
        </authorList>
    </citation>
    <scope>NUCLEOTIDE SEQUENCE</scope>
    <source>
        <strain evidence="2">Ka4C1</strain>
    </source>
</reference>
<feature type="region of interest" description="Disordered" evidence="1">
    <location>
        <begin position="1"/>
        <end position="21"/>
    </location>
</feature>
<feature type="compositionally biased region" description="Basic and acidic residues" evidence="1">
    <location>
        <begin position="52"/>
        <end position="79"/>
    </location>
</feature>
<dbReference type="Proteomes" id="UP000582659">
    <property type="component" value="Unassembled WGS sequence"/>
</dbReference>
<feature type="region of interest" description="Disordered" evidence="1">
    <location>
        <begin position="37"/>
        <end position="126"/>
    </location>
</feature>
<dbReference type="AlphaFoldDB" id="A0A1I7RIG7"/>
<dbReference type="EMBL" id="CAJFDI010000001">
    <property type="protein sequence ID" value="CAD5208253.1"/>
    <property type="molecule type" value="Genomic_DNA"/>
</dbReference>
<evidence type="ECO:0000256" key="1">
    <source>
        <dbReference type="SAM" id="MobiDB-lite"/>
    </source>
</evidence>
<sequence length="189" mass="21387">MSGVPSTSAMSSGYSSYTSNGSFGSLMGFGALLRQAKRIEKAPSTSSHHKRTEKEAKKPRKHDEVRKTKCNMERDDKKEKKPLKRKISEEKTTKKRARMDLEEGEIISSDEEEKENEKDENGAIKKMVSSNGQVYLEIEMPEKVKLVNPEDPDEQLKKLRALYGGQRSIKKSIAREFFRVAPSGPLLPK</sequence>
<dbReference type="Proteomes" id="UP000095284">
    <property type="component" value="Unplaced"/>
</dbReference>
<dbReference type="Proteomes" id="UP000659654">
    <property type="component" value="Unassembled WGS sequence"/>
</dbReference>
<dbReference type="EMBL" id="CAJFCV020000001">
    <property type="protein sequence ID" value="CAG9080777.1"/>
    <property type="molecule type" value="Genomic_DNA"/>
</dbReference>